<evidence type="ECO:0000256" key="1">
    <source>
        <dbReference type="SAM" id="MobiDB-lite"/>
    </source>
</evidence>
<keyword evidence="4" id="KW-1185">Reference proteome</keyword>
<dbReference type="Proteomes" id="UP001515480">
    <property type="component" value="Unassembled WGS sequence"/>
</dbReference>
<feature type="signal peptide" evidence="2">
    <location>
        <begin position="1"/>
        <end position="19"/>
    </location>
</feature>
<name>A0AB34JRH2_PRYPA</name>
<gene>
    <name evidence="3" type="ORF">AB1Y20_018311</name>
</gene>
<reference evidence="3 4" key="1">
    <citation type="journal article" date="2024" name="Science">
        <title>Giant polyketide synthase enzymes in the biosynthesis of giant marine polyether toxins.</title>
        <authorList>
            <person name="Fallon T.R."/>
            <person name="Shende V.V."/>
            <person name="Wierzbicki I.H."/>
            <person name="Pendleton A.L."/>
            <person name="Watervoot N.F."/>
            <person name="Auber R.P."/>
            <person name="Gonzalez D.J."/>
            <person name="Wisecaver J.H."/>
            <person name="Moore B.S."/>
        </authorList>
    </citation>
    <scope>NUCLEOTIDE SEQUENCE [LARGE SCALE GENOMIC DNA]</scope>
    <source>
        <strain evidence="3 4">12B1</strain>
    </source>
</reference>
<evidence type="ECO:0000313" key="4">
    <source>
        <dbReference type="Proteomes" id="UP001515480"/>
    </source>
</evidence>
<protein>
    <submittedName>
        <fullName evidence="3">Uncharacterized protein</fullName>
    </submittedName>
</protein>
<organism evidence="3 4">
    <name type="scientific">Prymnesium parvum</name>
    <name type="common">Toxic golden alga</name>
    <dbReference type="NCBI Taxonomy" id="97485"/>
    <lineage>
        <taxon>Eukaryota</taxon>
        <taxon>Haptista</taxon>
        <taxon>Haptophyta</taxon>
        <taxon>Prymnesiophyceae</taxon>
        <taxon>Prymnesiales</taxon>
        <taxon>Prymnesiaceae</taxon>
        <taxon>Prymnesium</taxon>
    </lineage>
</organism>
<keyword evidence="2" id="KW-0732">Signal</keyword>
<dbReference type="EMBL" id="JBGBPQ010000006">
    <property type="protein sequence ID" value="KAL1523367.1"/>
    <property type="molecule type" value="Genomic_DNA"/>
</dbReference>
<evidence type="ECO:0000313" key="3">
    <source>
        <dbReference type="EMBL" id="KAL1523367.1"/>
    </source>
</evidence>
<dbReference type="AlphaFoldDB" id="A0AB34JRH2"/>
<comment type="caution">
    <text evidence="3">The sequence shown here is derived from an EMBL/GenBank/DDBJ whole genome shotgun (WGS) entry which is preliminary data.</text>
</comment>
<sequence>MALPFPLLLLLSAVPAASAVPRARLTMALTPGSVLPTECLTHLHLSASRALVLFLRRSDDLSALTSALAPLTAASPPYPDPPRLLVILPPPLDDAPPPAAIRLAADAPFALRGRPTTPRRVFEVGRVMTAAGEQPRRASFVLDAAGVVRAAREDEGTPREHAEFAAAAVRELQAAGETEAEAEFRALAVPTADGKGMAVRRKSAVGRMREKMERERAAREEGRRGEPGWWPW</sequence>
<proteinExistence type="predicted"/>
<evidence type="ECO:0000256" key="2">
    <source>
        <dbReference type="SAM" id="SignalP"/>
    </source>
</evidence>
<feature type="compositionally biased region" description="Basic and acidic residues" evidence="1">
    <location>
        <begin position="207"/>
        <end position="226"/>
    </location>
</feature>
<accession>A0AB34JRH2</accession>
<feature type="region of interest" description="Disordered" evidence="1">
    <location>
        <begin position="193"/>
        <end position="232"/>
    </location>
</feature>
<feature type="chain" id="PRO_5044341611" evidence="2">
    <location>
        <begin position="20"/>
        <end position="232"/>
    </location>
</feature>